<name>A0ABY3PRF6_9CYAN</name>
<organism evidence="1 2">
    <name type="scientific">Gloeobacter morelensis MG652769</name>
    <dbReference type="NCBI Taxonomy" id="2781736"/>
    <lineage>
        <taxon>Bacteria</taxon>
        <taxon>Bacillati</taxon>
        <taxon>Cyanobacteriota</taxon>
        <taxon>Cyanophyceae</taxon>
        <taxon>Gloeobacterales</taxon>
        <taxon>Gloeobacteraceae</taxon>
        <taxon>Gloeobacter</taxon>
        <taxon>Gloeobacter morelensis</taxon>
    </lineage>
</organism>
<protein>
    <submittedName>
        <fullName evidence="1">Uncharacterized protein</fullName>
    </submittedName>
</protein>
<dbReference type="EMBL" id="CP063845">
    <property type="protein sequence ID" value="UFP96240.1"/>
    <property type="molecule type" value="Genomic_DNA"/>
</dbReference>
<evidence type="ECO:0000313" key="2">
    <source>
        <dbReference type="Proteomes" id="UP001054846"/>
    </source>
</evidence>
<sequence>MRIQKLQTSLDRLYYEMTGDTAMPTSLNPGSLVRRSPLVALASAGVLISLCTHGAQATTIVFEPTGNRPIADPSQGITITVRAFPAVGTEVINSLSVSYNYDGSELSKRTPSPNTITVGSSSMPAGISNTTDIASISFSIINLFNDDGSDFYLVSGGTAQGTVSGKAGPVPLDISTSILNIVPQSGGGSCSGPSCCPTLNVLTGPLSSSSAPSSESCFPCPIIIDTRGDGYSLTDTPGGVSFDFNGDGIPIQTAWTTPNTDDAFLVLDRNGNGLIDNGTELFGNYTEQSPSARPNGFSALAEYDDELRGGNVDGLIDSRDSIYSQLRLWLDSNHDGISQSEELTPLNSKNVRAISLNYRSSKLRDSNGNVFRYRARVSVDDDPQAARWAWDVFFTAAP</sequence>
<dbReference type="RefSeq" id="WP_230843485.1">
    <property type="nucleotide sequence ID" value="NZ_CP063845.1"/>
</dbReference>
<keyword evidence="2" id="KW-1185">Reference proteome</keyword>
<dbReference type="PANTHER" id="PTHR39431">
    <property type="entry name" value="FRPA/C-RELATED PROTEIN"/>
    <property type="match status" value="1"/>
</dbReference>
<proteinExistence type="predicted"/>
<reference evidence="1 2" key="1">
    <citation type="journal article" date="2021" name="Genome Biol. Evol.">
        <title>Complete Genome Sequencing of a Novel Gloeobacter Species from a Waterfall Cave in Mexico.</title>
        <authorList>
            <person name="Saw J.H."/>
            <person name="Cardona T."/>
            <person name="Montejano G."/>
        </authorList>
    </citation>
    <scope>NUCLEOTIDE SEQUENCE [LARGE SCALE GENOMIC DNA]</scope>
    <source>
        <strain evidence="1">MG652769</strain>
    </source>
</reference>
<dbReference type="Proteomes" id="UP001054846">
    <property type="component" value="Chromosome"/>
</dbReference>
<accession>A0ABY3PRF6</accession>
<dbReference type="PANTHER" id="PTHR39431:SF1">
    <property type="entry name" value="FRPA_C-RELATED PROTEIN"/>
    <property type="match status" value="1"/>
</dbReference>
<gene>
    <name evidence="1" type="ORF">ISF26_08555</name>
</gene>
<evidence type="ECO:0000313" key="1">
    <source>
        <dbReference type="EMBL" id="UFP96240.1"/>
    </source>
</evidence>